<accession>A0AAV4VBI6</accession>
<evidence type="ECO:0000313" key="1">
    <source>
        <dbReference type="EMBL" id="GIY67340.1"/>
    </source>
</evidence>
<dbReference type="EMBL" id="BPLQ01012725">
    <property type="protein sequence ID" value="GIY67340.1"/>
    <property type="molecule type" value="Genomic_DNA"/>
</dbReference>
<dbReference type="Proteomes" id="UP001054837">
    <property type="component" value="Unassembled WGS sequence"/>
</dbReference>
<dbReference type="AlphaFoldDB" id="A0AAV4VBI6"/>
<keyword evidence="2" id="KW-1185">Reference proteome</keyword>
<organism evidence="1 2">
    <name type="scientific">Caerostris darwini</name>
    <dbReference type="NCBI Taxonomy" id="1538125"/>
    <lineage>
        <taxon>Eukaryota</taxon>
        <taxon>Metazoa</taxon>
        <taxon>Ecdysozoa</taxon>
        <taxon>Arthropoda</taxon>
        <taxon>Chelicerata</taxon>
        <taxon>Arachnida</taxon>
        <taxon>Araneae</taxon>
        <taxon>Araneomorphae</taxon>
        <taxon>Entelegynae</taxon>
        <taxon>Araneoidea</taxon>
        <taxon>Araneidae</taxon>
        <taxon>Caerostris</taxon>
    </lineage>
</organism>
<comment type="caution">
    <text evidence="1">The sequence shown here is derived from an EMBL/GenBank/DDBJ whole genome shotgun (WGS) entry which is preliminary data.</text>
</comment>
<name>A0AAV4VBI6_9ARAC</name>
<gene>
    <name evidence="1" type="ORF">CDAR_254941</name>
</gene>
<proteinExistence type="predicted"/>
<protein>
    <submittedName>
        <fullName evidence="1">Uncharacterized protein</fullName>
    </submittedName>
</protein>
<evidence type="ECO:0000313" key="2">
    <source>
        <dbReference type="Proteomes" id="UP001054837"/>
    </source>
</evidence>
<sequence length="90" mass="10771">MQAQKDARFADVFGCPKSRMRSLLVVRQRRRFHGRSLHDDWCVVCFCAEQAARRGRREIPYSGSRKSLCARKRNAEFLEIRFFPRMFRLC</sequence>
<reference evidence="1 2" key="1">
    <citation type="submission" date="2021-06" db="EMBL/GenBank/DDBJ databases">
        <title>Caerostris darwini draft genome.</title>
        <authorList>
            <person name="Kono N."/>
            <person name="Arakawa K."/>
        </authorList>
    </citation>
    <scope>NUCLEOTIDE SEQUENCE [LARGE SCALE GENOMIC DNA]</scope>
</reference>